<dbReference type="EMBL" id="CP018762">
    <property type="protein sequence ID" value="APZ33412.1"/>
    <property type="molecule type" value="Genomic_DNA"/>
</dbReference>
<dbReference type="AlphaFoldDB" id="A0A1P8U5L7"/>
<gene>
    <name evidence="1" type="ORF">BOH66_03305</name>
</gene>
<dbReference type="PANTHER" id="PTHR34724">
    <property type="entry name" value="OS12G0596101 PROTEIN"/>
    <property type="match status" value="1"/>
</dbReference>
<dbReference type="KEGG" id="maur:BOH66_03305"/>
<protein>
    <submittedName>
        <fullName evidence="1">Uncharacterized protein</fullName>
    </submittedName>
</protein>
<proteinExistence type="predicted"/>
<evidence type="ECO:0000313" key="2">
    <source>
        <dbReference type="Proteomes" id="UP000187185"/>
    </source>
</evidence>
<dbReference type="PANTHER" id="PTHR34724:SF2">
    <property type="entry name" value="OS12G0596101 PROTEIN"/>
    <property type="match status" value="1"/>
</dbReference>
<dbReference type="STRING" id="36805.BOH66_03305"/>
<organism evidence="1 2">
    <name type="scientific">Microbacterium aurum</name>
    <dbReference type="NCBI Taxonomy" id="36805"/>
    <lineage>
        <taxon>Bacteria</taxon>
        <taxon>Bacillati</taxon>
        <taxon>Actinomycetota</taxon>
        <taxon>Actinomycetes</taxon>
        <taxon>Micrococcales</taxon>
        <taxon>Microbacteriaceae</taxon>
        <taxon>Microbacterium</taxon>
    </lineage>
</organism>
<sequence length="61" mass="6712">MCSATTCKTCGKTTWTGCGQHINQVRRGVPAHQWCNGRHTPEEIAAAKAERGNFLTRLLGR</sequence>
<name>A0A1P8U5L7_9MICO</name>
<dbReference type="Proteomes" id="UP000187185">
    <property type="component" value="Chromosome"/>
</dbReference>
<evidence type="ECO:0000313" key="1">
    <source>
        <dbReference type="EMBL" id="APZ33412.1"/>
    </source>
</evidence>
<reference evidence="1 2" key="1">
    <citation type="submission" date="2016-12" db="EMBL/GenBank/DDBJ databases">
        <title>Complete genome sequence of Microbacterium aurum KACC 15219.</title>
        <authorList>
            <person name="Jung Y."/>
            <person name="Shin J.-H."/>
            <person name="Lee Y.-J."/>
            <person name="Yi H."/>
            <person name="Bahn Y.-S."/>
            <person name="Kim J.F."/>
            <person name="Lee D.-W."/>
        </authorList>
    </citation>
    <scope>NUCLEOTIDE SEQUENCE [LARGE SCALE GENOMIC DNA]</scope>
    <source>
        <strain evidence="1 2">KACC 15219</strain>
    </source>
</reference>
<keyword evidence="2" id="KW-1185">Reference proteome</keyword>
<dbReference type="OrthoDB" id="4377282at2"/>
<accession>A0A1P8U5L7</accession>
<dbReference type="RefSeq" id="WP_076689267.1">
    <property type="nucleotide sequence ID" value="NZ_CP018762.1"/>
</dbReference>